<comment type="caution">
    <text evidence="2">The sequence shown here is derived from an EMBL/GenBank/DDBJ whole genome shotgun (WGS) entry which is preliminary data.</text>
</comment>
<gene>
    <name evidence="2" type="ORF">COB20_15720</name>
</gene>
<accession>A0A2A4WUH9</accession>
<proteinExistence type="predicted"/>
<organism evidence="2 3">
    <name type="scientific">SAR86 cluster bacterium</name>
    <dbReference type="NCBI Taxonomy" id="2030880"/>
    <lineage>
        <taxon>Bacteria</taxon>
        <taxon>Pseudomonadati</taxon>
        <taxon>Pseudomonadota</taxon>
        <taxon>Gammaproteobacteria</taxon>
        <taxon>SAR86 cluster</taxon>
    </lineage>
</organism>
<dbReference type="Proteomes" id="UP000218767">
    <property type="component" value="Unassembled WGS sequence"/>
</dbReference>
<sequence length="187" mass="21525">MILKRVLLSLSIVGALVVSQAASADNRNHRRGYGDYGYSQHNYGSRYRSNYRGNRRANSYHYGAHDRRYRNYNRHYSSGFNFSYGNYYSRHRGYDSGSFLGGLVLGSLFSSPRYSSRNVETVVYRNAPATRTREIVYVEQSQTRSTAAPIASGRRLLRDLEGNCFERIVDEQGDEIRVQLEAQECNF</sequence>
<feature type="chain" id="PRO_5012540040" evidence="1">
    <location>
        <begin position="25"/>
        <end position="187"/>
    </location>
</feature>
<dbReference type="AlphaFoldDB" id="A0A2A4WUH9"/>
<name>A0A2A4WUH9_9GAMM</name>
<evidence type="ECO:0000256" key="1">
    <source>
        <dbReference type="SAM" id="SignalP"/>
    </source>
</evidence>
<keyword evidence="1" id="KW-0732">Signal</keyword>
<reference evidence="3" key="1">
    <citation type="submission" date="2017-08" db="EMBL/GenBank/DDBJ databases">
        <title>A dynamic microbial community with high functional redundancy inhabits the cold, oxic subseafloor aquifer.</title>
        <authorList>
            <person name="Tully B.J."/>
            <person name="Wheat C.G."/>
            <person name="Glazer B.T."/>
            <person name="Huber J.A."/>
        </authorList>
    </citation>
    <scope>NUCLEOTIDE SEQUENCE [LARGE SCALE GENOMIC DNA]</scope>
</reference>
<feature type="signal peptide" evidence="1">
    <location>
        <begin position="1"/>
        <end position="24"/>
    </location>
</feature>
<dbReference type="EMBL" id="NVUL01000112">
    <property type="protein sequence ID" value="PCI73886.1"/>
    <property type="molecule type" value="Genomic_DNA"/>
</dbReference>
<evidence type="ECO:0000313" key="2">
    <source>
        <dbReference type="EMBL" id="PCI73886.1"/>
    </source>
</evidence>
<protein>
    <submittedName>
        <fullName evidence="2">Uncharacterized protein</fullName>
    </submittedName>
</protein>
<evidence type="ECO:0000313" key="3">
    <source>
        <dbReference type="Proteomes" id="UP000218767"/>
    </source>
</evidence>